<dbReference type="NCBIfam" id="TIGR03156">
    <property type="entry name" value="GTP_HflX"/>
    <property type="match status" value="1"/>
</dbReference>
<dbReference type="GO" id="GO:0003924">
    <property type="term" value="F:GTPase activity"/>
    <property type="evidence" value="ECO:0007669"/>
    <property type="project" value="UniProtKB-UniRule"/>
</dbReference>
<proteinExistence type="inferred from homology"/>
<dbReference type="GO" id="GO:0046872">
    <property type="term" value="F:metal ion binding"/>
    <property type="evidence" value="ECO:0007669"/>
    <property type="project" value="UniProtKB-KW"/>
</dbReference>
<dbReference type="CDD" id="cd01878">
    <property type="entry name" value="HflX"/>
    <property type="match status" value="1"/>
</dbReference>
<dbReference type="PIRSF" id="PIRSF006809">
    <property type="entry name" value="GTP-binding_hflX_prd"/>
    <property type="match status" value="1"/>
</dbReference>
<dbReference type="InterPro" id="IPR042108">
    <property type="entry name" value="GTPase_HflX_N_sf"/>
</dbReference>
<dbReference type="AlphaFoldDB" id="A0A1K0FDV8"/>
<feature type="region of interest" description="Disordered" evidence="7">
    <location>
        <begin position="190"/>
        <end position="217"/>
    </location>
</feature>
<dbReference type="PANTHER" id="PTHR10229">
    <property type="entry name" value="GTP-BINDING PROTEIN HFLX"/>
    <property type="match status" value="1"/>
</dbReference>
<feature type="compositionally biased region" description="Gly residues" evidence="7">
    <location>
        <begin position="193"/>
        <end position="210"/>
    </location>
</feature>
<dbReference type="InterPro" id="IPR016496">
    <property type="entry name" value="GTPase_HflX"/>
</dbReference>
<name>A0A1K0FDV8_9ACTN</name>
<dbReference type="RefSeq" id="WP_071808597.1">
    <property type="nucleotide sequence ID" value="NZ_MEIA01000446.1"/>
</dbReference>
<gene>
    <name evidence="6" type="primary">hflX</name>
    <name evidence="9" type="ORF">BG844_29415</name>
</gene>
<evidence type="ECO:0000256" key="1">
    <source>
        <dbReference type="ARBA" id="ARBA00022490"/>
    </source>
</evidence>
<dbReference type="Gene3D" id="3.40.50.300">
    <property type="entry name" value="P-loop containing nucleotide triphosphate hydrolases"/>
    <property type="match status" value="1"/>
</dbReference>
<evidence type="ECO:0000256" key="4">
    <source>
        <dbReference type="ARBA" id="ARBA00022842"/>
    </source>
</evidence>
<dbReference type="FunFam" id="3.40.50.11060:FF:000001">
    <property type="entry name" value="GTPase HflX"/>
    <property type="match status" value="1"/>
</dbReference>
<comment type="caution">
    <text evidence="9">The sequence shown here is derived from an EMBL/GenBank/DDBJ whole genome shotgun (WGS) entry which is preliminary data.</text>
</comment>
<dbReference type="Pfam" id="PF01926">
    <property type="entry name" value="MMR_HSR1"/>
    <property type="match status" value="1"/>
</dbReference>
<keyword evidence="5 6" id="KW-0342">GTP-binding</keyword>
<dbReference type="Pfam" id="PF16360">
    <property type="entry name" value="GTP-bdg_M"/>
    <property type="match status" value="1"/>
</dbReference>
<evidence type="ECO:0000256" key="5">
    <source>
        <dbReference type="ARBA" id="ARBA00023134"/>
    </source>
</evidence>
<keyword evidence="2" id="KW-0479">Metal-binding</keyword>
<dbReference type="SUPFAM" id="SSF52540">
    <property type="entry name" value="P-loop containing nucleoside triphosphate hydrolases"/>
    <property type="match status" value="1"/>
</dbReference>
<dbReference type="Proteomes" id="UP000182486">
    <property type="component" value="Unassembled WGS sequence"/>
</dbReference>
<dbReference type="PRINTS" id="PR00326">
    <property type="entry name" value="GTP1OBG"/>
</dbReference>
<dbReference type="GO" id="GO:0043022">
    <property type="term" value="F:ribosome binding"/>
    <property type="evidence" value="ECO:0007669"/>
    <property type="project" value="TreeGrafter"/>
</dbReference>
<dbReference type="InterPro" id="IPR032305">
    <property type="entry name" value="GTP-bd_M"/>
</dbReference>
<comment type="similarity">
    <text evidence="6">Belongs to the TRAFAC class OBG-HflX-like GTPase superfamily. HflX GTPase family.</text>
</comment>
<evidence type="ECO:0000256" key="2">
    <source>
        <dbReference type="ARBA" id="ARBA00022723"/>
    </source>
</evidence>
<accession>A0A1K0FDV8</accession>
<reference evidence="9 10" key="1">
    <citation type="submission" date="2016-09" db="EMBL/GenBank/DDBJ databases">
        <title>Couchioplanes caeruleus draft genome sequence.</title>
        <authorList>
            <person name="Sheehan J."/>
            <person name="Caffrey P."/>
        </authorList>
    </citation>
    <scope>NUCLEOTIDE SEQUENCE [LARGE SCALE GENOMIC DNA]</scope>
    <source>
        <strain evidence="9 10">DSM 43634</strain>
    </source>
</reference>
<dbReference type="EMBL" id="MEIA01000446">
    <property type="protein sequence ID" value="OJF10928.1"/>
    <property type="molecule type" value="Genomic_DNA"/>
</dbReference>
<dbReference type="Pfam" id="PF19275">
    <property type="entry name" value="HflX_C"/>
    <property type="match status" value="1"/>
</dbReference>
<feature type="domain" description="Hflx-type G" evidence="8">
    <location>
        <begin position="254"/>
        <end position="419"/>
    </location>
</feature>
<dbReference type="PANTHER" id="PTHR10229:SF0">
    <property type="entry name" value="GTP-BINDING PROTEIN 6-RELATED"/>
    <property type="match status" value="1"/>
</dbReference>
<sequence length="472" mass="51609">MGRRRSLLRTELSEPDVTTGELELEERHSLRRVAGLSTELTDITEVEYRQLRLERVVLVGVWTEGSVSDAENSLSELAALAETAGSQVLEGLIQRRSRPDSATFIGRGKVEELRDVVISTGADTVICDGELSPSQLRNLEQQTKVKVVDRTALILDIFAQHAKSKEGKAQVELAQLQYLLPRLRGWGESLSRQGGGAGGGSGGGGVGTRGPGETKLETDRRRINHRIAKLRREIKAMRTVRQTKRSRRASSGVPAVAIAGYTNAGKSSLLNRLTSAGVLVEDALFATLDPTTRRTAAEDGRVFTLSDTVGFVRHLPHQIVEAFRSTLEEVSYADLVVHVVDGAHPDPEGQVTAVREVLGEVGADRIPELLVVNKTDAADEETMLRLKRAWPDAVFVSARSGQGIADLHAAIAQRLPRPAVDLRVLLPYDRGDLVARIHRKGQVLDTRHTEEGTELRVRVDEQLAAELAQFRA</sequence>
<evidence type="ECO:0000313" key="10">
    <source>
        <dbReference type="Proteomes" id="UP000182486"/>
    </source>
</evidence>
<evidence type="ECO:0000256" key="3">
    <source>
        <dbReference type="ARBA" id="ARBA00022741"/>
    </source>
</evidence>
<keyword evidence="3 6" id="KW-0547">Nucleotide-binding</keyword>
<protein>
    <recommendedName>
        <fullName evidence="6">GTPase HflX</fullName>
    </recommendedName>
    <alternativeName>
        <fullName evidence="6">GTP-binding protein HflX</fullName>
    </alternativeName>
</protein>
<keyword evidence="4" id="KW-0460">Magnesium</keyword>
<dbReference type="PROSITE" id="PS51705">
    <property type="entry name" value="G_HFLX"/>
    <property type="match status" value="1"/>
</dbReference>
<dbReference type="HAMAP" id="MF_00900">
    <property type="entry name" value="GTPase_HflX"/>
    <property type="match status" value="1"/>
</dbReference>
<evidence type="ECO:0000313" key="9">
    <source>
        <dbReference type="EMBL" id="OJF10928.1"/>
    </source>
</evidence>
<comment type="function">
    <text evidence="6">GTPase that associates with the 50S ribosomal subunit and may have a role during protein synthesis or ribosome biogenesis.</text>
</comment>
<keyword evidence="1 6" id="KW-0963">Cytoplasm</keyword>
<organism evidence="9 10">
    <name type="scientific">Couchioplanes caeruleus subsp. caeruleus</name>
    <dbReference type="NCBI Taxonomy" id="56427"/>
    <lineage>
        <taxon>Bacteria</taxon>
        <taxon>Bacillati</taxon>
        <taxon>Actinomycetota</taxon>
        <taxon>Actinomycetes</taxon>
        <taxon>Micromonosporales</taxon>
        <taxon>Micromonosporaceae</taxon>
        <taxon>Couchioplanes</taxon>
    </lineage>
</organism>
<dbReference type="GO" id="GO:0005525">
    <property type="term" value="F:GTP binding"/>
    <property type="evidence" value="ECO:0007669"/>
    <property type="project" value="UniProtKB-UniRule"/>
</dbReference>
<evidence type="ECO:0000259" key="8">
    <source>
        <dbReference type="PROSITE" id="PS51705"/>
    </source>
</evidence>
<dbReference type="InterPro" id="IPR027417">
    <property type="entry name" value="P-loop_NTPase"/>
</dbReference>
<dbReference type="InterPro" id="IPR006073">
    <property type="entry name" value="GTP-bd"/>
</dbReference>
<dbReference type="Gene3D" id="6.10.250.2860">
    <property type="match status" value="1"/>
</dbReference>
<dbReference type="InterPro" id="IPR045498">
    <property type="entry name" value="HflX_C"/>
</dbReference>
<dbReference type="GO" id="GO:0005737">
    <property type="term" value="C:cytoplasm"/>
    <property type="evidence" value="ECO:0007669"/>
    <property type="project" value="UniProtKB-SubCell"/>
</dbReference>
<dbReference type="Gene3D" id="3.40.50.11060">
    <property type="entry name" value="GTPase HflX, N-terminal domain"/>
    <property type="match status" value="1"/>
</dbReference>
<evidence type="ECO:0000256" key="6">
    <source>
        <dbReference type="HAMAP-Rule" id="MF_00900"/>
    </source>
</evidence>
<evidence type="ECO:0000256" key="7">
    <source>
        <dbReference type="SAM" id="MobiDB-lite"/>
    </source>
</evidence>
<dbReference type="InterPro" id="IPR025121">
    <property type="entry name" value="GTPase_HflX_N"/>
</dbReference>
<keyword evidence="10" id="KW-1185">Reference proteome</keyword>
<comment type="subcellular location">
    <subcellularLocation>
        <location evidence="6">Cytoplasm</location>
    </subcellularLocation>
    <text evidence="6">May associate with membranes.</text>
</comment>
<dbReference type="Pfam" id="PF13167">
    <property type="entry name" value="GTP-bdg_N"/>
    <property type="match status" value="1"/>
</dbReference>
<dbReference type="InterPro" id="IPR030394">
    <property type="entry name" value="G_HFLX_dom"/>
</dbReference>
<comment type="subunit">
    <text evidence="6">Monomer. Associates with the 50S ribosomal subunit.</text>
</comment>